<dbReference type="PANTHER" id="PTHR38776">
    <property type="entry name" value="MLTA-INTERACTING PROTEIN-RELATED"/>
    <property type="match status" value="1"/>
</dbReference>
<keyword evidence="7" id="KW-1185">Reference proteome</keyword>
<comment type="caution">
    <text evidence="6">The sequence shown here is derived from an EMBL/GenBank/DDBJ whole genome shotgun (WGS) entry which is preliminary data.</text>
</comment>
<comment type="similarity">
    <text evidence="2">Belongs to the MipA/OmpV family.</text>
</comment>
<evidence type="ECO:0000256" key="1">
    <source>
        <dbReference type="ARBA" id="ARBA00004442"/>
    </source>
</evidence>
<dbReference type="PANTHER" id="PTHR38776:SF1">
    <property type="entry name" value="MLTA-INTERACTING PROTEIN-RELATED"/>
    <property type="match status" value="1"/>
</dbReference>
<evidence type="ECO:0000256" key="3">
    <source>
        <dbReference type="ARBA" id="ARBA00022729"/>
    </source>
</evidence>
<dbReference type="EMBL" id="JAWCUA010000001">
    <property type="protein sequence ID" value="MDU0111878.1"/>
    <property type="molecule type" value="Genomic_DNA"/>
</dbReference>
<dbReference type="Proteomes" id="UP001257914">
    <property type="component" value="Unassembled WGS sequence"/>
</dbReference>
<evidence type="ECO:0000313" key="7">
    <source>
        <dbReference type="Proteomes" id="UP001257914"/>
    </source>
</evidence>
<comment type="subcellular location">
    <subcellularLocation>
        <location evidence="1">Cell outer membrane</location>
    </subcellularLocation>
</comment>
<sequence>MFLNTMDLSAGEAKYSLALGKGSYSSILRQNDETNFYLLPRWSYYNKQFYIENLDLGFNLVEYEAVSIDLSTKQSFDALLFKQHSLNDSFMLGLSAGLPVNIPWGAEINDYFKPKERRLSYLAGFSVFVRLGNWQLVQEIHQDVTNVHDGFQITNQVRYASQLQDFSYSINGSTRWLSESYANYYYGVNNLETSNTYEYLPGQSLLTSLKIELSYRINESLRLVSSFKREWFPSDFIQSLQIGQTQQDITFTGILYSW</sequence>
<dbReference type="Pfam" id="PF06629">
    <property type="entry name" value="MipA"/>
    <property type="match status" value="1"/>
</dbReference>
<evidence type="ECO:0000256" key="4">
    <source>
        <dbReference type="ARBA" id="ARBA00023136"/>
    </source>
</evidence>
<evidence type="ECO:0000256" key="5">
    <source>
        <dbReference type="ARBA" id="ARBA00023237"/>
    </source>
</evidence>
<name>A0ABU3QXU6_9GAMM</name>
<evidence type="ECO:0000313" key="6">
    <source>
        <dbReference type="EMBL" id="MDU0111878.1"/>
    </source>
</evidence>
<gene>
    <name evidence="6" type="ORF">RT723_02425</name>
</gene>
<keyword evidence="3" id="KW-0732">Signal</keyword>
<keyword evidence="5" id="KW-0998">Cell outer membrane</keyword>
<protein>
    <submittedName>
        <fullName evidence="6">MipA/OmpV family protein</fullName>
    </submittedName>
</protein>
<organism evidence="6 7">
    <name type="scientific">Psychrosphaera aquimarina</name>
    <dbReference type="NCBI Taxonomy" id="2044854"/>
    <lineage>
        <taxon>Bacteria</taxon>
        <taxon>Pseudomonadati</taxon>
        <taxon>Pseudomonadota</taxon>
        <taxon>Gammaproteobacteria</taxon>
        <taxon>Alteromonadales</taxon>
        <taxon>Pseudoalteromonadaceae</taxon>
        <taxon>Psychrosphaera</taxon>
    </lineage>
</organism>
<proteinExistence type="inferred from homology"/>
<keyword evidence="4" id="KW-0472">Membrane</keyword>
<reference evidence="6 7" key="1">
    <citation type="submission" date="2023-10" db="EMBL/GenBank/DDBJ databases">
        <title>Psychrosphaera aquimaarina strain SW33 isolated from seawater.</title>
        <authorList>
            <person name="Bayburt H."/>
            <person name="Kim J.M."/>
            <person name="Choi B.J."/>
            <person name="Jeon C.O."/>
        </authorList>
    </citation>
    <scope>NUCLEOTIDE SEQUENCE [LARGE SCALE GENOMIC DNA]</scope>
    <source>
        <strain evidence="6 7">KCTC 52743</strain>
    </source>
</reference>
<dbReference type="InterPro" id="IPR010583">
    <property type="entry name" value="MipA"/>
</dbReference>
<dbReference type="RefSeq" id="WP_315945755.1">
    <property type="nucleotide sequence ID" value="NZ_JAWCUA010000001.1"/>
</dbReference>
<evidence type="ECO:0000256" key="2">
    <source>
        <dbReference type="ARBA" id="ARBA00005722"/>
    </source>
</evidence>
<accession>A0ABU3QXU6</accession>